<keyword evidence="1" id="KW-0479">Metal-binding</keyword>
<protein>
    <recommendedName>
        <fullName evidence="5">CHHC U11-48K-type domain-containing protein</fullName>
    </recommendedName>
</protein>
<dbReference type="InterPro" id="IPR051591">
    <property type="entry name" value="UPF0224_FAM112_RNA_Proc"/>
</dbReference>
<keyword evidence="2" id="KW-0863">Zinc-finger</keyword>
<dbReference type="GO" id="GO:0008270">
    <property type="term" value="F:zinc ion binding"/>
    <property type="evidence" value="ECO:0007669"/>
    <property type="project" value="UniProtKB-KW"/>
</dbReference>
<evidence type="ECO:0000256" key="4">
    <source>
        <dbReference type="SAM" id="MobiDB-lite"/>
    </source>
</evidence>
<name>A0A182JJW3_ANOAO</name>
<evidence type="ECO:0000259" key="5">
    <source>
        <dbReference type="PROSITE" id="PS51800"/>
    </source>
</evidence>
<feature type="domain" description="CHHC U11-48K-type" evidence="5">
    <location>
        <begin position="11"/>
        <end position="38"/>
    </location>
</feature>
<dbReference type="AlphaFoldDB" id="A0A182JJW3"/>
<evidence type="ECO:0000256" key="2">
    <source>
        <dbReference type="ARBA" id="ARBA00022771"/>
    </source>
</evidence>
<dbReference type="STRING" id="41427.A0A182JJW3"/>
<dbReference type="PANTHER" id="PTHR21402">
    <property type="entry name" value="GAMETOCYTE SPECIFIC FACTOR 1-RELATED"/>
    <property type="match status" value="1"/>
</dbReference>
<proteinExistence type="predicted"/>
<dbReference type="PROSITE" id="PS51800">
    <property type="entry name" value="ZF_CHHC_U11_48K"/>
    <property type="match status" value="2"/>
</dbReference>
<accession>A0A182JJW3</accession>
<feature type="domain" description="CHHC U11-48K-type" evidence="5">
    <location>
        <begin position="43"/>
        <end position="70"/>
    </location>
</feature>
<dbReference type="PANTHER" id="PTHR21402:SF14">
    <property type="entry name" value="GAMETOCYTE-SPECIFIC FACTOR 1 HOMOLOG"/>
    <property type="match status" value="1"/>
</dbReference>
<evidence type="ECO:0000313" key="6">
    <source>
        <dbReference type="EnsemblMetazoa" id="AATE019437-PA.1"/>
    </source>
</evidence>
<feature type="compositionally biased region" description="Polar residues" evidence="4">
    <location>
        <begin position="94"/>
        <end position="103"/>
    </location>
</feature>
<evidence type="ECO:0000256" key="1">
    <source>
        <dbReference type="ARBA" id="ARBA00022723"/>
    </source>
</evidence>
<sequence length="262" mass="29378">MADNFESVIDLLECPYNPAHKLLGHTMARHISRCRRAHGILKLVQCPFNPEHHVPEPEMTLHKLECEDREAFEQYKFCFTTLISPEASRTVSRSTMVPGVSTTARRHAKDTLDGGECSPRSTVTTRRRTLGGPPANVTDVATPLNHSFSRVYDLRTACRSARKDASPNASPSVDRRLPVATVVPLPKGGIGPSVKLLAPAKIEKENAITKGPSGPQKFRTPVKISQRKLSIDDFRKHWKQVHNERRAQLRSRDRSARRSCYT</sequence>
<dbReference type="VEuPathDB" id="VectorBase:AATE019437"/>
<dbReference type="InterPro" id="IPR022776">
    <property type="entry name" value="TRM13/UPF0224_CHHC_Znf_dom"/>
</dbReference>
<dbReference type="Pfam" id="PF05253">
    <property type="entry name" value="zf-U11-48K"/>
    <property type="match status" value="2"/>
</dbReference>
<feature type="region of interest" description="Disordered" evidence="4">
    <location>
        <begin position="94"/>
        <end position="141"/>
    </location>
</feature>
<organism evidence="6">
    <name type="scientific">Anopheles atroparvus</name>
    <name type="common">European mosquito</name>
    <dbReference type="NCBI Taxonomy" id="41427"/>
    <lineage>
        <taxon>Eukaryota</taxon>
        <taxon>Metazoa</taxon>
        <taxon>Ecdysozoa</taxon>
        <taxon>Arthropoda</taxon>
        <taxon>Hexapoda</taxon>
        <taxon>Insecta</taxon>
        <taxon>Pterygota</taxon>
        <taxon>Neoptera</taxon>
        <taxon>Endopterygota</taxon>
        <taxon>Diptera</taxon>
        <taxon>Nematocera</taxon>
        <taxon>Culicoidea</taxon>
        <taxon>Culicidae</taxon>
        <taxon>Anophelinae</taxon>
        <taxon>Anopheles</taxon>
    </lineage>
</organism>
<dbReference type="EnsemblMetazoa" id="AATE019437-RA">
    <property type="protein sequence ID" value="AATE019437-PA.1"/>
    <property type="gene ID" value="AATE019437"/>
</dbReference>
<keyword evidence="3" id="KW-0862">Zinc</keyword>
<reference evidence="6" key="1">
    <citation type="submission" date="2022-08" db="UniProtKB">
        <authorList>
            <consortium name="EnsemblMetazoa"/>
        </authorList>
    </citation>
    <scope>IDENTIFICATION</scope>
    <source>
        <strain evidence="6">EBRO</strain>
    </source>
</reference>
<evidence type="ECO:0000256" key="3">
    <source>
        <dbReference type="ARBA" id="ARBA00022833"/>
    </source>
</evidence>